<keyword evidence="6 10" id="KW-1133">Transmembrane helix</keyword>
<proteinExistence type="predicted"/>
<evidence type="ECO:0000313" key="11">
    <source>
        <dbReference type="EMBL" id="SDF39418.1"/>
    </source>
</evidence>
<evidence type="ECO:0000256" key="9">
    <source>
        <dbReference type="ARBA" id="ARBA00031636"/>
    </source>
</evidence>
<dbReference type="GO" id="GO:0005886">
    <property type="term" value="C:plasma membrane"/>
    <property type="evidence" value="ECO:0007669"/>
    <property type="project" value="UniProtKB-SubCell"/>
</dbReference>
<name>A0A8G2BFH8_9PROT</name>
<evidence type="ECO:0000313" key="12">
    <source>
        <dbReference type="Proteomes" id="UP000198615"/>
    </source>
</evidence>
<keyword evidence="3" id="KW-0050">Antiport</keyword>
<keyword evidence="5 10" id="KW-0812">Transmembrane</keyword>
<dbReference type="Proteomes" id="UP000198615">
    <property type="component" value="Unassembled WGS sequence"/>
</dbReference>
<feature type="transmembrane region" description="Helical" evidence="10">
    <location>
        <begin position="51"/>
        <end position="77"/>
    </location>
</feature>
<feature type="transmembrane region" description="Helical" evidence="10">
    <location>
        <begin position="12"/>
        <end position="31"/>
    </location>
</feature>
<dbReference type="PIRSF" id="PIRSF006603">
    <property type="entry name" value="DinF"/>
    <property type="match status" value="1"/>
</dbReference>
<evidence type="ECO:0000256" key="3">
    <source>
        <dbReference type="ARBA" id="ARBA00022449"/>
    </source>
</evidence>
<reference evidence="11 12" key="1">
    <citation type="submission" date="2016-10" db="EMBL/GenBank/DDBJ databases">
        <authorList>
            <person name="Varghese N."/>
            <person name="Submissions S."/>
        </authorList>
    </citation>
    <scope>NUCLEOTIDE SEQUENCE [LARGE SCALE GENOMIC DNA]</scope>
    <source>
        <strain evidence="11 12">DSM 18839</strain>
    </source>
</reference>
<evidence type="ECO:0000256" key="4">
    <source>
        <dbReference type="ARBA" id="ARBA00022475"/>
    </source>
</evidence>
<evidence type="ECO:0000256" key="5">
    <source>
        <dbReference type="ARBA" id="ARBA00022692"/>
    </source>
</evidence>
<dbReference type="InterPro" id="IPR002528">
    <property type="entry name" value="MATE_fam"/>
</dbReference>
<sequence length="442" mass="45025">MSDARRTRLLDGPILKTLAVLAVPNIAASFLQSGMSVVEGAYLGWLGTVELAGVALVFPLLMLTNMLSGGAIGGVVAGATARALGADDDARAQEILRAAVLIALALATVMALAILGFGRALYGLLGGEGVVLEAADLYGDRLAAGIFTLWLFNVLASLLRGSGDTIRPAIALGCVLVLHAVIAWVLIFPAGLGIAGAGLAMPLAYLFGTLGLSAWLLSGRAAVLVKPGPVTGRVLVPLLRQGTLAATQSALTISMALIVTAIIGRLGTHWLAGYGIGARLELLMIPVIFGVGGALIAMVGVNVGAGRRRRAIRVAWTGGAMAACIVGSIGLIGSVAPDLWGGLFTRDPETLAAVATYLGIVGPFYAFFGLGLCLYFASQGLGSMVWPVVGTLLRLLIVVAGGTALVATDAATPQAVFAVVAAAMAFYGMFIVAALRLGPWRS</sequence>
<gene>
    <name evidence="11" type="ORF">SAMN05660686_01142</name>
</gene>
<evidence type="ECO:0000256" key="2">
    <source>
        <dbReference type="ARBA" id="ARBA00022448"/>
    </source>
</evidence>
<dbReference type="Pfam" id="PF01554">
    <property type="entry name" value="MatE"/>
    <property type="match status" value="2"/>
</dbReference>
<evidence type="ECO:0000256" key="10">
    <source>
        <dbReference type="SAM" id="Phobius"/>
    </source>
</evidence>
<dbReference type="InterPro" id="IPR050222">
    <property type="entry name" value="MATE_MdtK"/>
</dbReference>
<feature type="transmembrane region" description="Helical" evidence="10">
    <location>
        <begin position="98"/>
        <end position="122"/>
    </location>
</feature>
<evidence type="ECO:0000256" key="7">
    <source>
        <dbReference type="ARBA" id="ARBA00023065"/>
    </source>
</evidence>
<feature type="transmembrane region" description="Helical" evidence="10">
    <location>
        <begin position="356"/>
        <end position="377"/>
    </location>
</feature>
<keyword evidence="4" id="KW-1003">Cell membrane</keyword>
<feature type="transmembrane region" description="Helical" evidence="10">
    <location>
        <begin position="315"/>
        <end position="336"/>
    </location>
</feature>
<feature type="transmembrane region" description="Helical" evidence="10">
    <location>
        <begin position="414"/>
        <end position="435"/>
    </location>
</feature>
<feature type="transmembrane region" description="Helical" evidence="10">
    <location>
        <begin position="384"/>
        <end position="408"/>
    </location>
</feature>
<evidence type="ECO:0000256" key="8">
    <source>
        <dbReference type="ARBA" id="ARBA00023136"/>
    </source>
</evidence>
<feature type="transmembrane region" description="Helical" evidence="10">
    <location>
        <begin position="171"/>
        <end position="197"/>
    </location>
</feature>
<dbReference type="RefSeq" id="WP_175474115.1">
    <property type="nucleotide sequence ID" value="NZ_FNBW01000003.1"/>
</dbReference>
<organism evidence="11 12">
    <name type="scientific">Thalassobaculum litoreum DSM 18839</name>
    <dbReference type="NCBI Taxonomy" id="1123362"/>
    <lineage>
        <taxon>Bacteria</taxon>
        <taxon>Pseudomonadati</taxon>
        <taxon>Pseudomonadota</taxon>
        <taxon>Alphaproteobacteria</taxon>
        <taxon>Rhodospirillales</taxon>
        <taxon>Thalassobaculaceae</taxon>
        <taxon>Thalassobaculum</taxon>
    </lineage>
</organism>
<dbReference type="PANTHER" id="PTHR43298">
    <property type="entry name" value="MULTIDRUG RESISTANCE PROTEIN NORM-RELATED"/>
    <property type="match status" value="1"/>
</dbReference>
<feature type="transmembrane region" description="Helical" evidence="10">
    <location>
        <begin position="244"/>
        <end position="263"/>
    </location>
</feature>
<dbReference type="GO" id="GO:0015297">
    <property type="term" value="F:antiporter activity"/>
    <property type="evidence" value="ECO:0007669"/>
    <property type="project" value="UniProtKB-KW"/>
</dbReference>
<dbReference type="InterPro" id="IPR048279">
    <property type="entry name" value="MdtK-like"/>
</dbReference>
<evidence type="ECO:0000256" key="1">
    <source>
        <dbReference type="ARBA" id="ARBA00004429"/>
    </source>
</evidence>
<dbReference type="AlphaFoldDB" id="A0A8G2BFH8"/>
<feature type="transmembrane region" description="Helical" evidence="10">
    <location>
        <begin position="142"/>
        <end position="159"/>
    </location>
</feature>
<dbReference type="EMBL" id="FNBW01000003">
    <property type="protein sequence ID" value="SDF39418.1"/>
    <property type="molecule type" value="Genomic_DNA"/>
</dbReference>
<comment type="caution">
    <text evidence="11">The sequence shown here is derived from an EMBL/GenBank/DDBJ whole genome shotgun (WGS) entry which is preliminary data.</text>
</comment>
<evidence type="ECO:0000256" key="6">
    <source>
        <dbReference type="ARBA" id="ARBA00022989"/>
    </source>
</evidence>
<dbReference type="GO" id="GO:0042910">
    <property type="term" value="F:xenobiotic transmembrane transporter activity"/>
    <property type="evidence" value="ECO:0007669"/>
    <property type="project" value="InterPro"/>
</dbReference>
<comment type="subcellular location">
    <subcellularLocation>
        <location evidence="1">Cell inner membrane</location>
        <topology evidence="1">Multi-pass membrane protein</topology>
    </subcellularLocation>
</comment>
<feature type="transmembrane region" description="Helical" evidence="10">
    <location>
        <begin position="203"/>
        <end position="223"/>
    </location>
</feature>
<keyword evidence="2" id="KW-0813">Transport</keyword>
<feature type="transmembrane region" description="Helical" evidence="10">
    <location>
        <begin position="283"/>
        <end position="303"/>
    </location>
</feature>
<keyword evidence="8 10" id="KW-0472">Membrane</keyword>
<protein>
    <recommendedName>
        <fullName evidence="9">Multidrug-efflux transporter</fullName>
    </recommendedName>
</protein>
<accession>A0A8G2BFH8</accession>
<keyword evidence="7" id="KW-0406">Ion transport</keyword>
<keyword evidence="12" id="KW-1185">Reference proteome</keyword>
<dbReference type="GO" id="GO:0006811">
    <property type="term" value="P:monoatomic ion transport"/>
    <property type="evidence" value="ECO:0007669"/>
    <property type="project" value="UniProtKB-KW"/>
</dbReference>
<dbReference type="PANTHER" id="PTHR43298:SF2">
    <property type="entry name" value="FMN_FAD EXPORTER YEEO-RELATED"/>
    <property type="match status" value="1"/>
</dbReference>